<dbReference type="RefSeq" id="XP_022385952.1">
    <property type="nucleotide sequence ID" value="XM_022536203.1"/>
</dbReference>
<gene>
    <name evidence="4" type="ORF">ABOM_009075</name>
</gene>
<name>A0A1F7ZT26_9EURO</name>
<keyword evidence="5" id="KW-1185">Reference proteome</keyword>
<dbReference type="AlphaFoldDB" id="A0A1F7ZT26"/>
<reference evidence="4 5" key="1">
    <citation type="journal article" date="2016" name="Genome Biol. Evol.">
        <title>Draft genome sequence of an aflatoxigenic Aspergillus species, A. bombycis.</title>
        <authorList>
            <person name="Moore G.G."/>
            <person name="Mack B.M."/>
            <person name="Beltz S.B."/>
            <person name="Gilbert M.K."/>
        </authorList>
    </citation>
    <scope>NUCLEOTIDE SEQUENCE [LARGE SCALE GENOMIC DNA]</scope>
    <source>
        <strain evidence="5">NRRL 26010</strain>
    </source>
</reference>
<dbReference type="EMBL" id="LYCR01000093">
    <property type="protein sequence ID" value="OGM42235.1"/>
    <property type="molecule type" value="Genomic_DNA"/>
</dbReference>
<dbReference type="OrthoDB" id="47375at2759"/>
<comment type="caution">
    <text evidence="4">The sequence shown here is derived from an EMBL/GenBank/DDBJ whole genome shotgun (WGS) entry which is preliminary data.</text>
</comment>
<accession>A0A1F7ZT26</accession>
<dbReference type="InterPro" id="IPR050757">
    <property type="entry name" value="Collagen_mod_GT25"/>
</dbReference>
<dbReference type="InterPro" id="IPR002654">
    <property type="entry name" value="Glyco_trans_25"/>
</dbReference>
<dbReference type="PANTHER" id="PTHR10730">
    <property type="entry name" value="PROCOLLAGEN-LYSINE,2-OXOGLUTARATE 5-DIOXYGENASE/GLYCOSYLTRANSFERASE 25 FAMILY MEMBER"/>
    <property type="match status" value="1"/>
</dbReference>
<evidence type="ECO:0000313" key="4">
    <source>
        <dbReference type="EMBL" id="OGM42235.1"/>
    </source>
</evidence>
<dbReference type="PANTHER" id="PTHR10730:SF53">
    <property type="entry name" value="GLYCOSYLTRANSFERASE 25 FAMILY MEMBER"/>
    <property type="match status" value="1"/>
</dbReference>
<dbReference type="GeneID" id="34452465"/>
<proteinExistence type="inferred from homology"/>
<sequence>MHTFTTRRLTAALFIIGFGLWFTCFRNGDGAWVTSVKRPADPDALLDSRIRNSTLGFQKIFAIGFKERTDKHDAITLAASYTGLEVDWLEGVRAANIPPKAYPGVWTEEKHRDKPAELGSWRAHMNALRHIVESKISSAVLMEDDSDWDVNIKAQMVEFARGTRALQGSDGIPFSPYGDSWDMLWLGHCGINSRGDPKFYVIPNDLTVTPRPHQNEFVRPGLAEDPNFESHRLIFQADNAICSWAMAFTYEGARKALTALSYVGIDEPVDLGYNFLCTNILHVPYQCLSSHPSIMGTWAQRGPASRDSDITDGDDKWHEASSRSLTYSTMLNILPLANNKTTISATWDDVPAPKIDITTFAIPRGYLYTPDPA</sequence>
<organism evidence="4 5">
    <name type="scientific">Aspergillus bombycis</name>
    <dbReference type="NCBI Taxonomy" id="109264"/>
    <lineage>
        <taxon>Eukaryota</taxon>
        <taxon>Fungi</taxon>
        <taxon>Dikarya</taxon>
        <taxon>Ascomycota</taxon>
        <taxon>Pezizomycotina</taxon>
        <taxon>Eurotiomycetes</taxon>
        <taxon>Eurotiomycetidae</taxon>
        <taxon>Eurotiales</taxon>
        <taxon>Aspergillaceae</taxon>
        <taxon>Aspergillus</taxon>
    </lineage>
</organism>
<evidence type="ECO:0000313" key="5">
    <source>
        <dbReference type="Proteomes" id="UP000179179"/>
    </source>
</evidence>
<keyword evidence="2" id="KW-0328">Glycosyltransferase</keyword>
<dbReference type="Proteomes" id="UP000179179">
    <property type="component" value="Unassembled WGS sequence"/>
</dbReference>
<dbReference type="GO" id="GO:0016740">
    <property type="term" value="F:transferase activity"/>
    <property type="evidence" value="ECO:0007669"/>
    <property type="project" value="UniProtKB-KW"/>
</dbReference>
<comment type="similarity">
    <text evidence="1">Belongs to the glycosyltransferase 25 family.</text>
</comment>
<dbReference type="CDD" id="cd06532">
    <property type="entry name" value="Glyco_transf_25"/>
    <property type="match status" value="1"/>
</dbReference>
<evidence type="ECO:0000256" key="3">
    <source>
        <dbReference type="ARBA" id="ARBA00022679"/>
    </source>
</evidence>
<protein>
    <submittedName>
        <fullName evidence="4">LPS glycosyltransferase</fullName>
    </submittedName>
</protein>
<keyword evidence="3 4" id="KW-0808">Transferase</keyword>
<evidence type="ECO:0000256" key="2">
    <source>
        <dbReference type="ARBA" id="ARBA00022676"/>
    </source>
</evidence>
<evidence type="ECO:0000256" key="1">
    <source>
        <dbReference type="ARBA" id="ARBA00006721"/>
    </source>
</evidence>